<reference evidence="1" key="2">
    <citation type="submission" date="2020-05" db="UniProtKB">
        <authorList>
            <consortium name="EnsemblMetazoa"/>
        </authorList>
    </citation>
    <scope>IDENTIFICATION</scope>
    <source>
        <strain evidence="1">MINIMUS1</strain>
    </source>
</reference>
<dbReference type="AlphaFoldDB" id="A0A182WKH4"/>
<sequence length="67" mass="7667">MFGPHALLSYSSVFVRFGIAKVRVRVFVLPKSNAQYLGTHGEQPSRPIDRWTRYDQSTVDTDRGKII</sequence>
<accession>A0A182WKH4</accession>
<evidence type="ECO:0000313" key="1">
    <source>
        <dbReference type="EnsemblMetazoa" id="AMIN010902-PA"/>
    </source>
</evidence>
<proteinExistence type="predicted"/>
<evidence type="ECO:0000313" key="2">
    <source>
        <dbReference type="Proteomes" id="UP000075920"/>
    </source>
</evidence>
<reference evidence="2" key="1">
    <citation type="submission" date="2013-03" db="EMBL/GenBank/DDBJ databases">
        <title>The Genome Sequence of Anopheles minimus MINIMUS1.</title>
        <authorList>
            <consortium name="The Broad Institute Genomics Platform"/>
            <person name="Neafsey D.E."/>
            <person name="Walton C."/>
            <person name="Walker B."/>
            <person name="Young S.K."/>
            <person name="Zeng Q."/>
            <person name="Gargeya S."/>
            <person name="Fitzgerald M."/>
            <person name="Haas B."/>
            <person name="Abouelleil A."/>
            <person name="Allen A.W."/>
            <person name="Alvarado L."/>
            <person name="Arachchi H.M."/>
            <person name="Berlin A.M."/>
            <person name="Chapman S.B."/>
            <person name="Gainer-Dewar J."/>
            <person name="Goldberg J."/>
            <person name="Griggs A."/>
            <person name="Gujja S."/>
            <person name="Hansen M."/>
            <person name="Howarth C."/>
            <person name="Imamovic A."/>
            <person name="Ireland A."/>
            <person name="Larimer J."/>
            <person name="McCowan C."/>
            <person name="Murphy C."/>
            <person name="Pearson M."/>
            <person name="Poon T.W."/>
            <person name="Priest M."/>
            <person name="Roberts A."/>
            <person name="Saif S."/>
            <person name="Shea T."/>
            <person name="Sisk P."/>
            <person name="Sykes S."/>
            <person name="Wortman J."/>
            <person name="Nusbaum C."/>
            <person name="Birren B."/>
        </authorList>
    </citation>
    <scope>NUCLEOTIDE SEQUENCE [LARGE SCALE GENOMIC DNA]</scope>
    <source>
        <strain evidence="2">MINIMUS1</strain>
    </source>
</reference>
<name>A0A182WKH4_9DIPT</name>
<protein>
    <submittedName>
        <fullName evidence="1">Uncharacterized protein</fullName>
    </submittedName>
</protein>
<organism evidence="1 2">
    <name type="scientific">Anopheles minimus</name>
    <dbReference type="NCBI Taxonomy" id="112268"/>
    <lineage>
        <taxon>Eukaryota</taxon>
        <taxon>Metazoa</taxon>
        <taxon>Ecdysozoa</taxon>
        <taxon>Arthropoda</taxon>
        <taxon>Hexapoda</taxon>
        <taxon>Insecta</taxon>
        <taxon>Pterygota</taxon>
        <taxon>Neoptera</taxon>
        <taxon>Endopterygota</taxon>
        <taxon>Diptera</taxon>
        <taxon>Nematocera</taxon>
        <taxon>Culicoidea</taxon>
        <taxon>Culicidae</taxon>
        <taxon>Anophelinae</taxon>
        <taxon>Anopheles</taxon>
    </lineage>
</organism>
<dbReference type="EnsemblMetazoa" id="AMIN010902-RA">
    <property type="protein sequence ID" value="AMIN010902-PA"/>
    <property type="gene ID" value="AMIN010902"/>
</dbReference>
<keyword evidence="2" id="KW-1185">Reference proteome</keyword>
<dbReference type="Proteomes" id="UP000075920">
    <property type="component" value="Unassembled WGS sequence"/>
</dbReference>
<dbReference type="VEuPathDB" id="VectorBase:AMIN010902"/>